<dbReference type="GO" id="GO:0004177">
    <property type="term" value="F:aminopeptidase activity"/>
    <property type="evidence" value="ECO:0007669"/>
    <property type="project" value="UniProtKB-EC"/>
</dbReference>
<dbReference type="OrthoDB" id="10249433at2759"/>
<reference evidence="1" key="1">
    <citation type="submission" date="2020-07" db="EMBL/GenBank/DDBJ databases">
        <authorList>
            <person name="Nieuwenhuis M."/>
            <person name="Van De Peppel L.J.J."/>
        </authorList>
    </citation>
    <scope>NUCLEOTIDE SEQUENCE</scope>
    <source>
        <strain evidence="1">AP01</strain>
        <tissue evidence="1">Mycelium</tissue>
    </source>
</reference>
<organism evidence="1 2">
    <name type="scientific">Asterophora parasitica</name>
    <dbReference type="NCBI Taxonomy" id="117018"/>
    <lineage>
        <taxon>Eukaryota</taxon>
        <taxon>Fungi</taxon>
        <taxon>Dikarya</taxon>
        <taxon>Basidiomycota</taxon>
        <taxon>Agaricomycotina</taxon>
        <taxon>Agaricomycetes</taxon>
        <taxon>Agaricomycetidae</taxon>
        <taxon>Agaricales</taxon>
        <taxon>Tricholomatineae</taxon>
        <taxon>Lyophyllaceae</taxon>
        <taxon>Asterophora</taxon>
    </lineage>
</organism>
<keyword evidence="2" id="KW-1185">Reference proteome</keyword>
<dbReference type="GO" id="GO:0006508">
    <property type="term" value="P:proteolysis"/>
    <property type="evidence" value="ECO:0007669"/>
    <property type="project" value="InterPro"/>
</dbReference>
<proteinExistence type="predicted"/>
<reference evidence="1" key="2">
    <citation type="submission" date="2021-10" db="EMBL/GenBank/DDBJ databases">
        <title>Phylogenomics reveals ancestral predisposition of the termite-cultivated fungus Termitomyces towards a domesticated lifestyle.</title>
        <authorList>
            <person name="Auxier B."/>
            <person name="Grum-Grzhimaylo A."/>
            <person name="Cardenas M.E."/>
            <person name="Lodge J.D."/>
            <person name="Laessoe T."/>
            <person name="Pedersen O."/>
            <person name="Smith M.E."/>
            <person name="Kuyper T.W."/>
            <person name="Franco-Molano E.A."/>
            <person name="Baroni T.J."/>
            <person name="Aanen D.K."/>
        </authorList>
    </citation>
    <scope>NUCLEOTIDE SEQUENCE</scope>
    <source>
        <strain evidence="1">AP01</strain>
        <tissue evidence="1">Mycelium</tissue>
    </source>
</reference>
<evidence type="ECO:0008006" key="3">
    <source>
        <dbReference type="Google" id="ProtNLM"/>
    </source>
</evidence>
<dbReference type="Gene3D" id="3.40.50.1820">
    <property type="entry name" value="alpha/beta hydrolase"/>
    <property type="match status" value="1"/>
</dbReference>
<gene>
    <name evidence="1" type="ORF">DXG03_004714</name>
</gene>
<accession>A0A9P7GEM7</accession>
<comment type="caution">
    <text evidence="1">The sequence shown here is derived from an EMBL/GenBank/DDBJ whole genome shotgun (WGS) entry which is preliminary data.</text>
</comment>
<name>A0A9P7GEM7_9AGAR</name>
<dbReference type="InterPro" id="IPR029058">
    <property type="entry name" value="AB_hydrolase_fold"/>
</dbReference>
<evidence type="ECO:0000313" key="1">
    <source>
        <dbReference type="EMBL" id="KAG5645925.1"/>
    </source>
</evidence>
<dbReference type="PANTHER" id="PTHR43722:SF1">
    <property type="entry name" value="PROLINE IMINOPEPTIDASE"/>
    <property type="match status" value="1"/>
</dbReference>
<dbReference type="PANTHER" id="PTHR43722">
    <property type="entry name" value="PROLINE IMINOPEPTIDASE"/>
    <property type="match status" value="1"/>
</dbReference>
<dbReference type="SUPFAM" id="SSF53474">
    <property type="entry name" value="alpha/beta-Hydrolases"/>
    <property type="match status" value="1"/>
</dbReference>
<dbReference type="GO" id="GO:0005737">
    <property type="term" value="C:cytoplasm"/>
    <property type="evidence" value="ECO:0007669"/>
    <property type="project" value="InterPro"/>
</dbReference>
<sequence length="134" mass="15134">MATSKLFVDPAYIERADDDGFANAFARIENHYFVNDGFMRDGQLLEKQEIDKIRHIPTTVVQGRYDVVCPVRTFLTTLLSYIHKFCVTKATTAYALKKVFPEIDLHIVPDAGHSSREVGIAKLLVEATNKFADL</sequence>
<protein>
    <recommendedName>
        <fullName evidence="3">Prolyl aminopeptidase</fullName>
    </recommendedName>
</protein>
<evidence type="ECO:0000313" key="2">
    <source>
        <dbReference type="Proteomes" id="UP000775547"/>
    </source>
</evidence>
<dbReference type="InterPro" id="IPR005944">
    <property type="entry name" value="Pro_iminopeptidase"/>
</dbReference>
<dbReference type="Proteomes" id="UP000775547">
    <property type="component" value="Unassembled WGS sequence"/>
</dbReference>
<dbReference type="AlphaFoldDB" id="A0A9P7GEM7"/>
<dbReference type="EMBL" id="JABCKV010000029">
    <property type="protein sequence ID" value="KAG5645925.1"/>
    <property type="molecule type" value="Genomic_DNA"/>
</dbReference>